<dbReference type="PRINTS" id="PR00368">
    <property type="entry name" value="FADPNR"/>
</dbReference>
<dbReference type="Proteomes" id="UP001162162">
    <property type="component" value="Unassembled WGS sequence"/>
</dbReference>
<evidence type="ECO:0000313" key="6">
    <source>
        <dbReference type="EMBL" id="KAJ8935806.1"/>
    </source>
</evidence>
<dbReference type="InterPro" id="IPR036188">
    <property type="entry name" value="FAD/NAD-bd_sf"/>
</dbReference>
<dbReference type="PANTHER" id="PTHR43557:SF2">
    <property type="entry name" value="RIESKE DOMAIN-CONTAINING PROTEIN-RELATED"/>
    <property type="match status" value="1"/>
</dbReference>
<comment type="cofactor">
    <cofactor evidence="1">
        <name>FAD</name>
        <dbReference type="ChEBI" id="CHEBI:57692"/>
    </cofactor>
</comment>
<name>A0AAV8XBF0_9CUCU</name>
<dbReference type="PANTHER" id="PTHR43557">
    <property type="entry name" value="APOPTOSIS-INDUCING FACTOR 1"/>
    <property type="match status" value="1"/>
</dbReference>
<evidence type="ECO:0000256" key="4">
    <source>
        <dbReference type="ARBA" id="ARBA00023002"/>
    </source>
</evidence>
<gene>
    <name evidence="6" type="ORF">NQ318_023359</name>
</gene>
<accession>A0AAV8XBF0</accession>
<keyword evidence="3" id="KW-0274">FAD</keyword>
<evidence type="ECO:0000256" key="3">
    <source>
        <dbReference type="ARBA" id="ARBA00022827"/>
    </source>
</evidence>
<dbReference type="SUPFAM" id="SSF51905">
    <property type="entry name" value="FAD/NAD(P)-binding domain"/>
    <property type="match status" value="1"/>
</dbReference>
<dbReference type="GO" id="GO:0005737">
    <property type="term" value="C:cytoplasm"/>
    <property type="evidence" value="ECO:0007669"/>
    <property type="project" value="TreeGrafter"/>
</dbReference>
<proteinExistence type="predicted"/>
<organism evidence="6 7">
    <name type="scientific">Aromia moschata</name>
    <dbReference type="NCBI Taxonomy" id="1265417"/>
    <lineage>
        <taxon>Eukaryota</taxon>
        <taxon>Metazoa</taxon>
        <taxon>Ecdysozoa</taxon>
        <taxon>Arthropoda</taxon>
        <taxon>Hexapoda</taxon>
        <taxon>Insecta</taxon>
        <taxon>Pterygota</taxon>
        <taxon>Neoptera</taxon>
        <taxon>Endopterygota</taxon>
        <taxon>Coleoptera</taxon>
        <taxon>Polyphaga</taxon>
        <taxon>Cucujiformia</taxon>
        <taxon>Chrysomeloidea</taxon>
        <taxon>Cerambycidae</taxon>
        <taxon>Cerambycinae</taxon>
        <taxon>Callichromatini</taxon>
        <taxon>Aromia</taxon>
    </lineage>
</organism>
<keyword evidence="4" id="KW-0560">Oxidoreductase</keyword>
<dbReference type="InterPro" id="IPR050446">
    <property type="entry name" value="FAD-oxidoreductase/Apoptosis"/>
</dbReference>
<evidence type="ECO:0000259" key="5">
    <source>
        <dbReference type="Pfam" id="PF07992"/>
    </source>
</evidence>
<dbReference type="Pfam" id="PF07992">
    <property type="entry name" value="Pyr_redox_2"/>
    <property type="match status" value="1"/>
</dbReference>
<evidence type="ECO:0000256" key="1">
    <source>
        <dbReference type="ARBA" id="ARBA00001974"/>
    </source>
</evidence>
<feature type="domain" description="FAD/NAD(P)-binding" evidence="5">
    <location>
        <begin position="7"/>
        <end position="83"/>
    </location>
</feature>
<keyword evidence="7" id="KW-1185">Reference proteome</keyword>
<evidence type="ECO:0000313" key="7">
    <source>
        <dbReference type="Proteomes" id="UP001162162"/>
    </source>
</evidence>
<evidence type="ECO:0000256" key="2">
    <source>
        <dbReference type="ARBA" id="ARBA00022630"/>
    </source>
</evidence>
<dbReference type="GO" id="GO:0016651">
    <property type="term" value="F:oxidoreductase activity, acting on NAD(P)H"/>
    <property type="evidence" value="ECO:0007669"/>
    <property type="project" value="TreeGrafter"/>
</dbReference>
<dbReference type="AlphaFoldDB" id="A0AAV8XBF0"/>
<dbReference type="Gene3D" id="3.50.50.60">
    <property type="entry name" value="FAD/NAD(P)-binding domain"/>
    <property type="match status" value="1"/>
</dbReference>
<dbReference type="EMBL" id="JAPWTK010000832">
    <property type="protein sequence ID" value="KAJ8935806.1"/>
    <property type="molecule type" value="Genomic_DNA"/>
</dbReference>
<keyword evidence="2" id="KW-0285">Flavoprotein</keyword>
<protein>
    <recommendedName>
        <fullName evidence="5">FAD/NAD(P)-binding domain-containing protein</fullName>
    </recommendedName>
</protein>
<sequence length="149" mass="16290">MSTCSATLKADLVIMGVGSTYYTDFLKNSGIDMREDGTIETNEYLQTNISNVYVGGDMAYAPVWSHDNKKAAIGHYQLAHYHGKMAALNMLGKRKAMEAVPYFWTMLLGKGISGGSAVFVDHATAATDDIIYAGNVDELKFVAFYPQGR</sequence>
<reference evidence="6" key="1">
    <citation type="journal article" date="2023" name="Insect Mol. Biol.">
        <title>Genome sequencing provides insights into the evolution of gene families encoding plant cell wall-degrading enzymes in longhorned beetles.</title>
        <authorList>
            <person name="Shin N.R."/>
            <person name="Okamura Y."/>
            <person name="Kirsch R."/>
            <person name="Pauchet Y."/>
        </authorList>
    </citation>
    <scope>NUCLEOTIDE SEQUENCE</scope>
    <source>
        <strain evidence="6">AMC_N1</strain>
    </source>
</reference>
<dbReference type="InterPro" id="IPR023753">
    <property type="entry name" value="FAD/NAD-binding_dom"/>
</dbReference>
<comment type="caution">
    <text evidence="6">The sequence shown here is derived from an EMBL/GenBank/DDBJ whole genome shotgun (WGS) entry which is preliminary data.</text>
</comment>